<accession>A0A6G0VMJ5</accession>
<keyword evidence="1" id="KW-0548">Nucleotidyltransferase</keyword>
<protein>
    <submittedName>
        <fullName evidence="1">RNA-directed DNA polymerase from mobile element jockey</fullName>
    </submittedName>
</protein>
<evidence type="ECO:0000313" key="2">
    <source>
        <dbReference type="Proteomes" id="UP000478052"/>
    </source>
</evidence>
<dbReference type="PANTHER" id="PTHR33776:SF4">
    <property type="entry name" value="ENDONUCLEASE_EXONUCLEASE_PHOSPHATASE DOMAIN-CONTAINING PROTEIN"/>
    <property type="match status" value="1"/>
</dbReference>
<dbReference type="OrthoDB" id="6630711at2759"/>
<keyword evidence="2" id="KW-1185">Reference proteome</keyword>
<reference evidence="1 2" key="1">
    <citation type="submission" date="2019-08" db="EMBL/GenBank/DDBJ databases">
        <title>Whole genome of Aphis craccivora.</title>
        <authorList>
            <person name="Voronova N.V."/>
            <person name="Shulinski R.S."/>
            <person name="Bandarenka Y.V."/>
            <person name="Zhorov D.G."/>
            <person name="Warner D."/>
        </authorList>
    </citation>
    <scope>NUCLEOTIDE SEQUENCE [LARGE SCALE GENOMIC DNA]</scope>
    <source>
        <strain evidence="1">180601</strain>
        <tissue evidence="1">Whole Body</tissue>
    </source>
</reference>
<dbReference type="InterPro" id="IPR036691">
    <property type="entry name" value="Endo/exonu/phosph_ase_sf"/>
</dbReference>
<organism evidence="1 2">
    <name type="scientific">Aphis craccivora</name>
    <name type="common">Cowpea aphid</name>
    <dbReference type="NCBI Taxonomy" id="307492"/>
    <lineage>
        <taxon>Eukaryota</taxon>
        <taxon>Metazoa</taxon>
        <taxon>Ecdysozoa</taxon>
        <taxon>Arthropoda</taxon>
        <taxon>Hexapoda</taxon>
        <taxon>Insecta</taxon>
        <taxon>Pterygota</taxon>
        <taxon>Neoptera</taxon>
        <taxon>Paraneoptera</taxon>
        <taxon>Hemiptera</taxon>
        <taxon>Sternorrhyncha</taxon>
        <taxon>Aphidomorpha</taxon>
        <taxon>Aphidoidea</taxon>
        <taxon>Aphididae</taxon>
        <taxon>Aphidini</taxon>
        <taxon>Aphis</taxon>
        <taxon>Aphis</taxon>
    </lineage>
</organism>
<name>A0A6G0VMJ5_APHCR</name>
<dbReference type="EMBL" id="VUJU01015198">
    <property type="protein sequence ID" value="KAF0696164.1"/>
    <property type="molecule type" value="Genomic_DNA"/>
</dbReference>
<dbReference type="Proteomes" id="UP000478052">
    <property type="component" value="Unassembled WGS sequence"/>
</dbReference>
<evidence type="ECO:0000313" key="1">
    <source>
        <dbReference type="EMBL" id="KAF0696164.1"/>
    </source>
</evidence>
<comment type="caution">
    <text evidence="1">The sequence shown here is derived from an EMBL/GenBank/DDBJ whole genome shotgun (WGS) entry which is preliminary data.</text>
</comment>
<dbReference type="SUPFAM" id="SSF56219">
    <property type="entry name" value="DNase I-like"/>
    <property type="match status" value="1"/>
</dbReference>
<sequence length="408" mass="47429">MHYGFVCINSIGIFNKCDGVTIFVKNNIKILNVNINIIPFCNSIELQLENDSIKFTIIGIYRSPNNNVEQFLINLEKYLQLVINIKHIIISGDIININILDNSNIVDNYLDTMANFNMISCINNYTRVSNNSKSCLDHIFINNLLNNKIESYIIKCTITDHYATALNFCYNKPLKNAIIDKNNSIHQKYNYNFDYLNNLIYSVDWFTLLNVEDVNAALDIFNNKINQLIVKSATLIPVKSNKYRKLKDWITRGIIVSINKKEKLSKLLKKQPFNLNLKNNFIIYRNLLTKLIRKAKELYYTDKFLIFKNNPKETWKIINDITGKKKANTNIINNIKLDNGFTIDNTFDISNESNRFFINVGQNIENNIISNKSTYINLNYNSKKSTVKDSIFLTPINELEIKKTHQLN</sequence>
<proteinExistence type="predicted"/>
<gene>
    <name evidence="1" type="ORF">FWK35_00038701</name>
</gene>
<keyword evidence="1" id="KW-0695">RNA-directed DNA polymerase</keyword>
<keyword evidence="1" id="KW-0808">Transferase</keyword>
<dbReference type="AlphaFoldDB" id="A0A6G0VMJ5"/>
<dbReference type="PANTHER" id="PTHR33776">
    <property type="entry name" value="ENDO/EXONUCLEASE/PHOSPHATASE DOMAIN-CONTAINING PROTEIN"/>
    <property type="match status" value="1"/>
</dbReference>
<dbReference type="GO" id="GO:0003964">
    <property type="term" value="F:RNA-directed DNA polymerase activity"/>
    <property type="evidence" value="ECO:0007669"/>
    <property type="project" value="UniProtKB-KW"/>
</dbReference>
<dbReference type="Gene3D" id="3.60.10.10">
    <property type="entry name" value="Endonuclease/exonuclease/phosphatase"/>
    <property type="match status" value="1"/>
</dbReference>